<feature type="domain" description="Inhibitor I9" evidence="6">
    <location>
        <begin position="8"/>
        <end position="73"/>
    </location>
</feature>
<protein>
    <submittedName>
        <fullName evidence="7">Protease B inhibitor 2</fullName>
    </submittedName>
</protein>
<dbReference type="PANTHER" id="PTHR28288:SF2">
    <property type="entry name" value="PROTEASE B INHIBITOR 2"/>
    <property type="match status" value="1"/>
</dbReference>
<organism evidence="7 8">
    <name type="scientific">Pichia kudriavzevii</name>
    <name type="common">Yeast</name>
    <name type="synonym">Issatchenkia orientalis</name>
    <dbReference type="NCBI Taxonomy" id="4909"/>
    <lineage>
        <taxon>Eukaryota</taxon>
        <taxon>Fungi</taxon>
        <taxon>Dikarya</taxon>
        <taxon>Ascomycota</taxon>
        <taxon>Saccharomycotina</taxon>
        <taxon>Pichiomycetes</taxon>
        <taxon>Pichiales</taxon>
        <taxon>Pichiaceae</taxon>
        <taxon>Pichia</taxon>
    </lineage>
</organism>
<evidence type="ECO:0000313" key="8">
    <source>
        <dbReference type="Proteomes" id="UP000189274"/>
    </source>
</evidence>
<dbReference type="SUPFAM" id="SSF54897">
    <property type="entry name" value="Protease propeptides/inhibitors"/>
    <property type="match status" value="1"/>
</dbReference>
<sequence>MTNPDFKTYIVTLKENAAVENFKKAINAIGGEIGHEYSLIKGFSIKIPSISASELHKTEGINTIEEDKEVKIQ</sequence>
<dbReference type="PANTHER" id="PTHR28288">
    <property type="entry name" value="PROTEASE B INHIBITOR 2"/>
    <property type="match status" value="1"/>
</dbReference>
<comment type="caution">
    <text evidence="7">The sequence shown here is derived from an EMBL/GenBank/DDBJ whole genome shotgun (WGS) entry which is preliminary data.</text>
</comment>
<keyword evidence="1" id="KW-0646">Protease inhibitor</keyword>
<dbReference type="GO" id="GO:0042144">
    <property type="term" value="P:vacuole fusion, non-autophagic"/>
    <property type="evidence" value="ECO:0007669"/>
    <property type="project" value="TreeGrafter"/>
</dbReference>
<comment type="subunit">
    <text evidence="5">Part of the heterodimeric LMA1 complex together with the thioredoxin II/TRX2. LMA1 binds to the ATPase SEC18.</text>
</comment>
<comment type="function">
    <text evidence="4">Cytosolic inhibitor of vacuolar proteinase B (yscB), probably regulating protease B activity during limited proteolysis. PBI2 is a component of the LMA1 complex, which is involved in the facilitation of vesicle fusion such as homotypic vacuole and ER-derived COPII vesicle fusion with the Golgi.</text>
</comment>
<evidence type="ECO:0000259" key="6">
    <source>
        <dbReference type="Pfam" id="PF05922"/>
    </source>
</evidence>
<dbReference type="Pfam" id="PF05922">
    <property type="entry name" value="Inhibitor_I9"/>
    <property type="match status" value="1"/>
</dbReference>
<dbReference type="InterPro" id="IPR052471">
    <property type="entry name" value="PBI_I9"/>
</dbReference>
<dbReference type="EMBL" id="MQVM01000030">
    <property type="protein sequence ID" value="ONH71670.1"/>
    <property type="molecule type" value="Genomic_DNA"/>
</dbReference>
<evidence type="ECO:0000256" key="4">
    <source>
        <dbReference type="ARBA" id="ARBA00054668"/>
    </source>
</evidence>
<evidence type="ECO:0000256" key="5">
    <source>
        <dbReference type="ARBA" id="ARBA00062658"/>
    </source>
</evidence>
<dbReference type="InterPro" id="IPR010259">
    <property type="entry name" value="S8pro/Inhibitor_I9"/>
</dbReference>
<keyword evidence="2" id="KW-0722">Serine protease inhibitor</keyword>
<name>A0A1V2LJS8_PICKU</name>
<proteinExistence type="inferred from homology"/>
<dbReference type="GO" id="GO:0004867">
    <property type="term" value="F:serine-type endopeptidase inhibitor activity"/>
    <property type="evidence" value="ECO:0007669"/>
    <property type="project" value="UniProtKB-KW"/>
</dbReference>
<dbReference type="FunFam" id="3.30.70.80:FF:000005">
    <property type="entry name" value="Proteinase inhibitor I2B"/>
    <property type="match status" value="1"/>
</dbReference>
<evidence type="ECO:0000256" key="2">
    <source>
        <dbReference type="ARBA" id="ARBA00022900"/>
    </source>
</evidence>
<dbReference type="GO" id="GO:0008233">
    <property type="term" value="F:peptidase activity"/>
    <property type="evidence" value="ECO:0007669"/>
    <property type="project" value="UniProtKB-KW"/>
</dbReference>
<keyword evidence="7" id="KW-0645">Protease</keyword>
<gene>
    <name evidence="7" type="ORF">BOH78_4339</name>
</gene>
<evidence type="ECO:0000256" key="1">
    <source>
        <dbReference type="ARBA" id="ARBA00022690"/>
    </source>
</evidence>
<dbReference type="GO" id="GO:0006508">
    <property type="term" value="P:proteolysis"/>
    <property type="evidence" value="ECO:0007669"/>
    <property type="project" value="UniProtKB-KW"/>
</dbReference>
<evidence type="ECO:0000313" key="7">
    <source>
        <dbReference type="EMBL" id="ONH71670.1"/>
    </source>
</evidence>
<dbReference type="Proteomes" id="UP000189274">
    <property type="component" value="Unassembled WGS sequence"/>
</dbReference>
<dbReference type="AlphaFoldDB" id="A0A1V2LJS8"/>
<accession>A0A1V2LJS8</accession>
<reference evidence="8" key="1">
    <citation type="journal article" date="2017" name="Genome Announc.">
        <title>Genome sequences of Cyberlindnera fabianii 65, Pichia kudriavzevii 129, and Saccharomyces cerevisiae 131 isolated from fermented masau fruits in Zimbabwe.</title>
        <authorList>
            <person name="van Rijswijck I.M.H."/>
            <person name="Derks M.F.L."/>
            <person name="Abee T."/>
            <person name="de Ridder D."/>
            <person name="Smid E.J."/>
        </authorList>
    </citation>
    <scope>NUCLEOTIDE SEQUENCE [LARGE SCALE GENOMIC DNA]</scope>
    <source>
        <strain evidence="8">129</strain>
    </source>
</reference>
<dbReference type="Gene3D" id="3.30.70.80">
    <property type="entry name" value="Peptidase S8 propeptide/proteinase inhibitor I9"/>
    <property type="match status" value="1"/>
</dbReference>
<dbReference type="VEuPathDB" id="FungiDB:C5L36_0A02100"/>
<comment type="similarity">
    <text evidence="3">Belongs to the protease inhibitor I9 family.</text>
</comment>
<dbReference type="InterPro" id="IPR037045">
    <property type="entry name" value="S8pro/Inhibitor_I9_sf"/>
</dbReference>
<keyword evidence="7" id="KW-0378">Hydrolase</keyword>
<evidence type="ECO:0000256" key="3">
    <source>
        <dbReference type="ARBA" id="ARBA00038069"/>
    </source>
</evidence>